<reference evidence="14" key="1">
    <citation type="submission" date="2020-08" db="EMBL/GenBank/DDBJ databases">
        <title>Spodoptera exigua strain:BAW_Kor-Di-RS1 Genome sequencing and assembly.</title>
        <authorList>
            <person name="Kim J."/>
            <person name="Nam H.Y."/>
            <person name="Kwon M."/>
            <person name="Choi J.H."/>
            <person name="Cho S.R."/>
            <person name="Kim G.-H."/>
        </authorList>
    </citation>
    <scope>NUCLEOTIDE SEQUENCE</scope>
    <source>
        <strain evidence="14">BAW_Kor-Di-RS1</strain>
        <tissue evidence="14">Whole-body</tissue>
    </source>
</reference>
<evidence type="ECO:0000256" key="6">
    <source>
        <dbReference type="ARBA" id="ARBA00022692"/>
    </source>
</evidence>
<dbReference type="GO" id="GO:0005975">
    <property type="term" value="P:carbohydrate metabolic process"/>
    <property type="evidence" value="ECO:0007669"/>
    <property type="project" value="InterPro"/>
</dbReference>
<feature type="non-terminal residue" evidence="14">
    <location>
        <position position="1"/>
    </location>
</feature>
<comment type="function">
    <text evidence="11">Catalyzes the transfer of galactose onto proteins or lipids.</text>
</comment>
<comment type="cofactor">
    <cofactor evidence="11">
        <name>Mn(2+)</name>
        <dbReference type="ChEBI" id="CHEBI:29035"/>
    </cofactor>
</comment>
<keyword evidence="10 11" id="KW-0325">Glycoprotein</keyword>
<evidence type="ECO:0000313" key="14">
    <source>
        <dbReference type="EMBL" id="KAF9422971.1"/>
    </source>
</evidence>
<dbReference type="UniPathway" id="UPA00378"/>
<name>A0A835GS04_SPOEX</name>
<dbReference type="InterPro" id="IPR027995">
    <property type="entry name" value="Galactosyl_T_N"/>
</dbReference>
<dbReference type="PRINTS" id="PR02050">
    <property type="entry name" value="B14GALTRFASE"/>
</dbReference>
<evidence type="ECO:0000259" key="12">
    <source>
        <dbReference type="Pfam" id="PF02709"/>
    </source>
</evidence>
<dbReference type="PANTHER" id="PTHR19300">
    <property type="entry name" value="BETA-1,4-GALACTOSYLTRANSFERASE"/>
    <property type="match status" value="1"/>
</dbReference>
<keyword evidence="4 11" id="KW-0328">Glycosyltransferase</keyword>
<evidence type="ECO:0000256" key="11">
    <source>
        <dbReference type="RuleBase" id="RU368121"/>
    </source>
</evidence>
<organism evidence="14 15">
    <name type="scientific">Spodoptera exigua</name>
    <name type="common">Beet armyworm</name>
    <name type="synonym">Noctua fulgens</name>
    <dbReference type="NCBI Taxonomy" id="7107"/>
    <lineage>
        <taxon>Eukaryota</taxon>
        <taxon>Metazoa</taxon>
        <taxon>Ecdysozoa</taxon>
        <taxon>Arthropoda</taxon>
        <taxon>Hexapoda</taxon>
        <taxon>Insecta</taxon>
        <taxon>Pterygota</taxon>
        <taxon>Neoptera</taxon>
        <taxon>Endopterygota</taxon>
        <taxon>Lepidoptera</taxon>
        <taxon>Glossata</taxon>
        <taxon>Ditrysia</taxon>
        <taxon>Noctuoidea</taxon>
        <taxon>Noctuidae</taxon>
        <taxon>Amphipyrinae</taxon>
        <taxon>Spodoptera</taxon>
    </lineage>
</organism>
<evidence type="ECO:0000313" key="15">
    <source>
        <dbReference type="Proteomes" id="UP000648187"/>
    </source>
</evidence>
<feature type="transmembrane region" description="Helical" evidence="11">
    <location>
        <begin position="59"/>
        <end position="75"/>
    </location>
</feature>
<accession>A0A835GS04</accession>
<dbReference type="CDD" id="cd00899">
    <property type="entry name" value="b4GalT"/>
    <property type="match status" value="1"/>
</dbReference>
<dbReference type="InterPro" id="IPR003859">
    <property type="entry name" value="Galactosyl_T"/>
</dbReference>
<evidence type="ECO:0000256" key="1">
    <source>
        <dbReference type="ARBA" id="ARBA00004606"/>
    </source>
</evidence>
<dbReference type="Proteomes" id="UP000648187">
    <property type="component" value="Unassembled WGS sequence"/>
</dbReference>
<dbReference type="GO" id="GO:0005794">
    <property type="term" value="C:Golgi apparatus"/>
    <property type="evidence" value="ECO:0007669"/>
    <property type="project" value="TreeGrafter"/>
</dbReference>
<evidence type="ECO:0000256" key="3">
    <source>
        <dbReference type="ARBA" id="ARBA00005735"/>
    </source>
</evidence>
<comment type="caution">
    <text evidence="14">The sequence shown here is derived from an EMBL/GenBank/DDBJ whole genome shotgun (WGS) entry which is preliminary data.</text>
</comment>
<dbReference type="Pfam" id="PF02709">
    <property type="entry name" value="Glyco_transf_7C"/>
    <property type="match status" value="1"/>
</dbReference>
<dbReference type="GO" id="GO:0008378">
    <property type="term" value="F:galactosyltransferase activity"/>
    <property type="evidence" value="ECO:0007669"/>
    <property type="project" value="TreeGrafter"/>
</dbReference>
<dbReference type="InterPro" id="IPR029044">
    <property type="entry name" value="Nucleotide-diphossugar_trans"/>
</dbReference>
<evidence type="ECO:0000259" key="13">
    <source>
        <dbReference type="Pfam" id="PF13733"/>
    </source>
</evidence>
<keyword evidence="5 11" id="KW-0808">Transferase</keyword>
<keyword evidence="11" id="KW-0479">Metal-binding</keyword>
<dbReference type="InterPro" id="IPR027791">
    <property type="entry name" value="Galactosyl_T_C"/>
</dbReference>
<dbReference type="GO" id="GO:0046872">
    <property type="term" value="F:metal ion binding"/>
    <property type="evidence" value="ECO:0007669"/>
    <property type="project" value="UniProtKB-UniRule"/>
</dbReference>
<evidence type="ECO:0000256" key="4">
    <source>
        <dbReference type="ARBA" id="ARBA00022676"/>
    </source>
</evidence>
<proteinExistence type="inferred from homology"/>
<dbReference type="AlphaFoldDB" id="A0A835GS04"/>
<keyword evidence="9 11" id="KW-0472">Membrane</keyword>
<evidence type="ECO:0000256" key="8">
    <source>
        <dbReference type="ARBA" id="ARBA00022989"/>
    </source>
</evidence>
<feature type="domain" description="Galactosyltransferase N-terminal" evidence="13">
    <location>
        <begin position="136"/>
        <end position="239"/>
    </location>
</feature>
<dbReference type="GO" id="GO:0033842">
    <property type="term" value="F:N-acetyl-beta-glucosaminyl-derivative 4-beta-N-acetylgalactosaminyltransferase activity"/>
    <property type="evidence" value="ECO:0007669"/>
    <property type="project" value="TreeGrafter"/>
</dbReference>
<dbReference type="SUPFAM" id="SSF53448">
    <property type="entry name" value="Nucleotide-diphospho-sugar transferases"/>
    <property type="match status" value="1"/>
</dbReference>
<comment type="pathway">
    <text evidence="2 11">Protein modification; protein glycosylation.</text>
</comment>
<dbReference type="EMBL" id="JACKWZ010000012">
    <property type="protein sequence ID" value="KAF9422971.1"/>
    <property type="molecule type" value="Genomic_DNA"/>
</dbReference>
<keyword evidence="6 11" id="KW-0812">Transmembrane</keyword>
<keyword evidence="11" id="KW-0464">Manganese</keyword>
<dbReference type="EC" id="2.4.1.-" evidence="11"/>
<comment type="similarity">
    <text evidence="3 11">Belongs to the glycosyltransferase 7 family.</text>
</comment>
<evidence type="ECO:0000256" key="5">
    <source>
        <dbReference type="ARBA" id="ARBA00022679"/>
    </source>
</evidence>
<sequence>HFKVLAGYGFPSPSPKKRSIKSKQEDYLIKLTCIFKLLDCYNKGSIILGKMRHVFKKKVIYCGVIVITLIILLHPDMNARRSYEYIEKENILSCLHEATAVNFTSTAVLDCDYNEIIHDETTLSISLVDGDLIEGHKIKEGGEYSPSNCKPKYSTAIIVPYRDKAEQLRGFLVYMHTYFHRQHIHYRIYVVEQVDSRPFNRAKLMNIGAAAAMKAGYPCLILHDVDLLPLRPANLYACTERPRHMSSSINKFRFVLPYLNLFGGAIAILSKQFKTINGMSNEYYGVAGEDDDLYSRLEANDLKVCRFQPETSRYHMVSSKAEKRLEQRKKESMFSKERMATDGLNSLKYTEVATVLHPLFTHIMVDL</sequence>
<keyword evidence="7 11" id="KW-0735">Signal-anchor</keyword>
<protein>
    <recommendedName>
        <fullName evidence="11">Beta-1,4-N-acetylgalactosaminyltransferase</fullName>
        <ecNumber evidence="11">2.4.1.-</ecNumber>
    </recommendedName>
    <alternativeName>
        <fullName evidence="11">Beta-4-GalNAcT</fullName>
    </alternativeName>
</protein>
<dbReference type="GO" id="GO:0006688">
    <property type="term" value="P:glycosphingolipid biosynthetic process"/>
    <property type="evidence" value="ECO:0007669"/>
    <property type="project" value="TreeGrafter"/>
</dbReference>
<dbReference type="PANTHER" id="PTHR19300:SF48">
    <property type="entry name" value="BETA-1,4-N-ACETYLGALACTOSAMINYLTRANSFERASE"/>
    <property type="match status" value="1"/>
</dbReference>
<dbReference type="Pfam" id="PF13733">
    <property type="entry name" value="Glyco_transf_7N"/>
    <property type="match status" value="1"/>
</dbReference>
<gene>
    <name evidence="14" type="ORF">HW555_001514</name>
</gene>
<keyword evidence="15" id="KW-1185">Reference proteome</keyword>
<evidence type="ECO:0000256" key="2">
    <source>
        <dbReference type="ARBA" id="ARBA00004922"/>
    </source>
</evidence>
<evidence type="ECO:0000256" key="9">
    <source>
        <dbReference type="ARBA" id="ARBA00023136"/>
    </source>
</evidence>
<comment type="subcellular location">
    <subcellularLocation>
        <location evidence="1 11">Membrane</location>
        <topology evidence="1 11">Single-pass type II membrane protein</topology>
    </subcellularLocation>
</comment>
<dbReference type="Gene3D" id="3.90.550.10">
    <property type="entry name" value="Spore Coat Polysaccharide Biosynthesis Protein SpsA, Chain A"/>
    <property type="match status" value="1"/>
</dbReference>
<dbReference type="GO" id="GO:0016020">
    <property type="term" value="C:membrane"/>
    <property type="evidence" value="ECO:0007669"/>
    <property type="project" value="UniProtKB-SubCell"/>
</dbReference>
<keyword evidence="8 11" id="KW-1133">Transmembrane helix</keyword>
<feature type="domain" description="Galactosyltransferase C-terminal" evidence="12">
    <location>
        <begin position="243"/>
        <end position="318"/>
    </location>
</feature>
<evidence type="ECO:0000256" key="7">
    <source>
        <dbReference type="ARBA" id="ARBA00022968"/>
    </source>
</evidence>
<evidence type="ECO:0000256" key="10">
    <source>
        <dbReference type="ARBA" id="ARBA00023180"/>
    </source>
</evidence>